<keyword evidence="6 7" id="KW-0326">Glycosidase</keyword>
<gene>
    <name evidence="8" type="ORF">SAMN05192565_10365</name>
</gene>
<dbReference type="InterPro" id="IPR034690">
    <property type="entry name" value="Endolysin_T4_type"/>
</dbReference>
<evidence type="ECO:0000256" key="7">
    <source>
        <dbReference type="RuleBase" id="RU003788"/>
    </source>
</evidence>
<evidence type="ECO:0000256" key="6">
    <source>
        <dbReference type="ARBA" id="ARBA00023295"/>
    </source>
</evidence>
<evidence type="ECO:0000313" key="8">
    <source>
        <dbReference type="EMBL" id="SFG42653.1"/>
    </source>
</evidence>
<dbReference type="GO" id="GO:0016998">
    <property type="term" value="P:cell wall macromolecule catabolic process"/>
    <property type="evidence" value="ECO:0007669"/>
    <property type="project" value="InterPro"/>
</dbReference>
<dbReference type="InterPro" id="IPR002196">
    <property type="entry name" value="Glyco_hydro_24"/>
</dbReference>
<dbReference type="InterPro" id="IPR051018">
    <property type="entry name" value="Bacteriophage_GH24"/>
</dbReference>
<keyword evidence="4 7" id="KW-0378">Hydrolase</keyword>
<dbReference type="CDD" id="cd00737">
    <property type="entry name" value="lyz_endolysin_autolysin"/>
    <property type="match status" value="1"/>
</dbReference>
<dbReference type="EMBL" id="FOPM01000003">
    <property type="protein sequence ID" value="SFG42653.1"/>
    <property type="molecule type" value="Genomic_DNA"/>
</dbReference>
<evidence type="ECO:0000256" key="1">
    <source>
        <dbReference type="ARBA" id="ARBA00000632"/>
    </source>
</evidence>
<reference evidence="9" key="1">
    <citation type="submission" date="2016-10" db="EMBL/GenBank/DDBJ databases">
        <authorList>
            <person name="Varghese N."/>
            <person name="Submissions S."/>
        </authorList>
    </citation>
    <scope>NUCLEOTIDE SEQUENCE [LARGE SCALE GENOMIC DNA]</scope>
    <source>
        <strain evidence="9">Gh-105</strain>
    </source>
</reference>
<dbReference type="HAMAP" id="MF_04110">
    <property type="entry name" value="ENDOLYSIN_T4"/>
    <property type="match status" value="1"/>
</dbReference>
<dbReference type="InterPro" id="IPR023347">
    <property type="entry name" value="Lysozyme_dom_sf"/>
</dbReference>
<keyword evidence="5" id="KW-1035">Host cytoplasm</keyword>
<dbReference type="OrthoDB" id="5327667at2"/>
<keyword evidence="3 7" id="KW-0081">Bacteriolytic enzyme</keyword>
<evidence type="ECO:0000256" key="4">
    <source>
        <dbReference type="ARBA" id="ARBA00022801"/>
    </source>
</evidence>
<dbReference type="InterPro" id="IPR023346">
    <property type="entry name" value="Lysozyme-like_dom_sf"/>
</dbReference>
<dbReference type="Gene3D" id="1.10.530.40">
    <property type="match status" value="1"/>
</dbReference>
<comment type="catalytic activity">
    <reaction evidence="1 7">
        <text>Hydrolysis of (1-&gt;4)-beta-linkages between N-acetylmuramic acid and N-acetyl-D-glucosamine residues in a peptidoglycan and between N-acetyl-D-glucosamine residues in chitodextrins.</text>
        <dbReference type="EC" id="3.2.1.17"/>
    </reaction>
</comment>
<dbReference type="InterPro" id="IPR033907">
    <property type="entry name" value="Endolysin_autolysin"/>
</dbReference>
<organism evidence="8 9">
    <name type="scientific">Methylobacterium gossipiicola</name>
    <dbReference type="NCBI Taxonomy" id="582675"/>
    <lineage>
        <taxon>Bacteria</taxon>
        <taxon>Pseudomonadati</taxon>
        <taxon>Pseudomonadota</taxon>
        <taxon>Alphaproteobacteria</taxon>
        <taxon>Hyphomicrobiales</taxon>
        <taxon>Methylobacteriaceae</taxon>
        <taxon>Methylobacterium</taxon>
    </lineage>
</organism>
<evidence type="ECO:0000256" key="5">
    <source>
        <dbReference type="ARBA" id="ARBA00023200"/>
    </source>
</evidence>
<dbReference type="GO" id="GO:0003796">
    <property type="term" value="F:lysozyme activity"/>
    <property type="evidence" value="ECO:0007669"/>
    <property type="project" value="UniProtKB-EC"/>
</dbReference>
<dbReference type="AlphaFoldDB" id="A0A1I2RRC9"/>
<name>A0A1I2RRC9_9HYPH</name>
<comment type="similarity">
    <text evidence="7">Belongs to the glycosyl hydrolase 24 family.</text>
</comment>
<dbReference type="STRING" id="582675.SAMN05192565_10365"/>
<evidence type="ECO:0000313" key="9">
    <source>
        <dbReference type="Proteomes" id="UP000199229"/>
    </source>
</evidence>
<proteinExistence type="inferred from homology"/>
<dbReference type="EC" id="3.2.1.17" evidence="7"/>
<evidence type="ECO:0000256" key="2">
    <source>
        <dbReference type="ARBA" id="ARBA00022529"/>
    </source>
</evidence>
<accession>A0A1I2RRC9</accession>
<keyword evidence="2 7" id="KW-0929">Antimicrobial</keyword>
<evidence type="ECO:0000256" key="3">
    <source>
        <dbReference type="ARBA" id="ARBA00022638"/>
    </source>
</evidence>
<keyword evidence="9" id="KW-1185">Reference proteome</keyword>
<protein>
    <recommendedName>
        <fullName evidence="7">Lysozyme</fullName>
        <ecNumber evidence="7">3.2.1.17</ecNumber>
    </recommendedName>
</protein>
<dbReference type="Proteomes" id="UP000199229">
    <property type="component" value="Unassembled WGS sequence"/>
</dbReference>
<dbReference type="GO" id="GO:0042742">
    <property type="term" value="P:defense response to bacterium"/>
    <property type="evidence" value="ECO:0007669"/>
    <property type="project" value="UniProtKB-KW"/>
</dbReference>
<dbReference type="PANTHER" id="PTHR38107:SF3">
    <property type="entry name" value="LYSOZYME RRRD-RELATED"/>
    <property type="match status" value="1"/>
</dbReference>
<dbReference type="RefSeq" id="WP_091969025.1">
    <property type="nucleotide sequence ID" value="NZ_FOPM01000003.1"/>
</dbReference>
<dbReference type="Pfam" id="PF00959">
    <property type="entry name" value="Phage_lysozyme"/>
    <property type="match status" value="1"/>
</dbReference>
<dbReference type="GO" id="GO:0009253">
    <property type="term" value="P:peptidoglycan catabolic process"/>
    <property type="evidence" value="ECO:0007669"/>
    <property type="project" value="InterPro"/>
</dbReference>
<dbReference type="SUPFAM" id="SSF53955">
    <property type="entry name" value="Lysozyme-like"/>
    <property type="match status" value="1"/>
</dbReference>
<sequence length="204" mass="21546">MDLSAIGKAVLIAREGRRLHAYRDSVGVWTIGIGHTSAAGPPLVTPGLVLTPAECDAVFDRDVVRFVAAVRAAVTRPLPQHGFDALVSLCFNIGPAAFGRSTLVRRLNAGDDDGAAQAMMMWDRPAALIPRRGAEQDQFRTPYAQALPRARRGDPAPIAAPAAPRFAPSAARRTVPRVASAAPAGTAPGWFARVWTALGGRPRA</sequence>
<dbReference type="PANTHER" id="PTHR38107">
    <property type="match status" value="1"/>
</dbReference>
<dbReference type="GO" id="GO:0031640">
    <property type="term" value="P:killing of cells of another organism"/>
    <property type="evidence" value="ECO:0007669"/>
    <property type="project" value="UniProtKB-KW"/>
</dbReference>